<dbReference type="Pfam" id="PF06602">
    <property type="entry name" value="Myotub-related"/>
    <property type="match status" value="1"/>
</dbReference>
<dbReference type="AlphaFoldDB" id="A0A5E4D9Q6"/>
<dbReference type="PANTHER" id="PTHR10807:SF66">
    <property type="entry name" value="MYOTUBULARIN-RELATED PROTEIN 3"/>
    <property type="match status" value="1"/>
</dbReference>
<name>A0A5E4D9Q6_MARMO</name>
<proteinExistence type="inferred from homology"/>
<evidence type="ECO:0000313" key="7">
    <source>
        <dbReference type="Proteomes" id="UP000335636"/>
    </source>
</evidence>
<protein>
    <recommendedName>
        <fullName evidence="5">Myotubularin phosphatase domain-containing protein</fullName>
    </recommendedName>
</protein>
<dbReference type="GO" id="GO:0005737">
    <property type="term" value="C:cytoplasm"/>
    <property type="evidence" value="ECO:0007669"/>
    <property type="project" value="TreeGrafter"/>
</dbReference>
<dbReference type="PROSITE" id="PS51339">
    <property type="entry name" value="PPASE_MYOTUBULARIN"/>
    <property type="match status" value="1"/>
</dbReference>
<accession>A0A5E4D9Q6</accession>
<dbReference type="GO" id="GO:0010506">
    <property type="term" value="P:regulation of autophagy"/>
    <property type="evidence" value="ECO:0007669"/>
    <property type="project" value="TreeGrafter"/>
</dbReference>
<organism evidence="6 7">
    <name type="scientific">Marmota monax</name>
    <name type="common">Woodchuck</name>
    <dbReference type="NCBI Taxonomy" id="9995"/>
    <lineage>
        <taxon>Eukaryota</taxon>
        <taxon>Metazoa</taxon>
        <taxon>Chordata</taxon>
        <taxon>Craniata</taxon>
        <taxon>Vertebrata</taxon>
        <taxon>Euteleostomi</taxon>
        <taxon>Mammalia</taxon>
        <taxon>Eutheria</taxon>
        <taxon>Euarchontoglires</taxon>
        <taxon>Glires</taxon>
        <taxon>Rodentia</taxon>
        <taxon>Sciuromorpha</taxon>
        <taxon>Sciuridae</taxon>
        <taxon>Xerinae</taxon>
        <taxon>Marmotini</taxon>
        <taxon>Marmota</taxon>
    </lineage>
</organism>
<dbReference type="GO" id="GO:0004438">
    <property type="term" value="F:phosphatidylinositol-3-phosphate phosphatase activity"/>
    <property type="evidence" value="ECO:0007669"/>
    <property type="project" value="TreeGrafter"/>
</dbReference>
<dbReference type="InterPro" id="IPR030564">
    <property type="entry name" value="Myotubularin"/>
</dbReference>
<feature type="domain" description="Myotubularin phosphatase" evidence="5">
    <location>
        <begin position="49"/>
        <end position="185"/>
    </location>
</feature>
<dbReference type="Proteomes" id="UP000335636">
    <property type="component" value="Unassembled WGS sequence"/>
</dbReference>
<gene>
    <name evidence="6" type="ORF">MONAX_5E044877</name>
</gene>
<keyword evidence="2" id="KW-0443">Lipid metabolism</keyword>
<evidence type="ECO:0000256" key="2">
    <source>
        <dbReference type="ARBA" id="ARBA00023098"/>
    </source>
</evidence>
<sequence>MSVDSSLSNASGAESLAIQPQKLLILDARSYAAFWQTEPKEEAANAQLALLVVHAVDCDQRPVLVHCSDGWDRTPQIVALAKLLLDPYYRTIEGFQVLVEMEWLDFGHKFTDQCGHGENSDDLNERCPVFLQWLDCVHQLQRQFPCSFEFNEAFLVKLVQHTYSCLFGTFLCNNAKERGEQHTQE</sequence>
<dbReference type="SMART" id="SM00404">
    <property type="entry name" value="PTPc_motif"/>
    <property type="match status" value="1"/>
</dbReference>
<dbReference type="PROSITE" id="PS00383">
    <property type="entry name" value="TYR_PHOSPHATASE_1"/>
    <property type="match status" value="1"/>
</dbReference>
<comment type="caution">
    <text evidence="6">The sequence shown here is derived from an EMBL/GenBank/DDBJ whole genome shotgun (WGS) entry which is preliminary data.</text>
</comment>
<evidence type="ECO:0000259" key="5">
    <source>
        <dbReference type="PROSITE" id="PS51339"/>
    </source>
</evidence>
<evidence type="ECO:0000256" key="4">
    <source>
        <dbReference type="PIRSR" id="PIRSR630564-2"/>
    </source>
</evidence>
<feature type="active site" description="Phosphocysteine intermediate" evidence="3">
    <location>
        <position position="67"/>
    </location>
</feature>
<dbReference type="GO" id="GO:0016020">
    <property type="term" value="C:membrane"/>
    <property type="evidence" value="ECO:0007669"/>
    <property type="project" value="TreeGrafter"/>
</dbReference>
<comment type="similarity">
    <text evidence="1">Belongs to the protein-tyrosine phosphatase family. Non-receptor class myotubularin subfamily.</text>
</comment>
<dbReference type="GO" id="GO:0046856">
    <property type="term" value="P:phosphatidylinositol dephosphorylation"/>
    <property type="evidence" value="ECO:0007669"/>
    <property type="project" value="TreeGrafter"/>
</dbReference>
<dbReference type="GO" id="GO:0019903">
    <property type="term" value="F:protein phosphatase binding"/>
    <property type="evidence" value="ECO:0007669"/>
    <property type="project" value="TreeGrafter"/>
</dbReference>
<dbReference type="SUPFAM" id="SSF52799">
    <property type="entry name" value="(Phosphotyrosine protein) phosphatases II"/>
    <property type="match status" value="1"/>
</dbReference>
<dbReference type="PANTHER" id="PTHR10807">
    <property type="entry name" value="MYOTUBULARIN-RELATED"/>
    <property type="match status" value="1"/>
</dbReference>
<dbReference type="GO" id="GO:0052629">
    <property type="term" value="F:phosphatidylinositol-3,5-bisphosphate 3-phosphatase activity"/>
    <property type="evidence" value="ECO:0007669"/>
    <property type="project" value="TreeGrafter"/>
</dbReference>
<evidence type="ECO:0000256" key="3">
    <source>
        <dbReference type="PIRSR" id="PIRSR630564-1"/>
    </source>
</evidence>
<dbReference type="InterPro" id="IPR010569">
    <property type="entry name" value="Myotubularin-like_Pase_dom"/>
</dbReference>
<dbReference type="InterPro" id="IPR016130">
    <property type="entry name" value="Tyr_Pase_AS"/>
</dbReference>
<dbReference type="Gene3D" id="3.90.190.10">
    <property type="entry name" value="Protein tyrosine phosphatase superfamily"/>
    <property type="match status" value="1"/>
</dbReference>
<dbReference type="InterPro" id="IPR029021">
    <property type="entry name" value="Prot-tyrosine_phosphatase-like"/>
</dbReference>
<evidence type="ECO:0000256" key="1">
    <source>
        <dbReference type="ARBA" id="ARBA00007471"/>
    </source>
</evidence>
<keyword evidence="7" id="KW-1185">Reference proteome</keyword>
<reference evidence="6" key="1">
    <citation type="submission" date="2019-04" db="EMBL/GenBank/DDBJ databases">
        <authorList>
            <person name="Alioto T."/>
            <person name="Alioto T."/>
        </authorList>
    </citation>
    <scope>NUCLEOTIDE SEQUENCE [LARGE SCALE GENOMIC DNA]</scope>
</reference>
<feature type="binding site" evidence="4">
    <location>
        <begin position="67"/>
        <end position="73"/>
    </location>
    <ligand>
        <name>substrate</name>
    </ligand>
</feature>
<dbReference type="EMBL" id="CABDUW010005059">
    <property type="protein sequence ID" value="VTJ90776.1"/>
    <property type="molecule type" value="Genomic_DNA"/>
</dbReference>
<dbReference type="InterPro" id="IPR003595">
    <property type="entry name" value="Tyr_Pase_cat"/>
</dbReference>
<evidence type="ECO:0000313" key="6">
    <source>
        <dbReference type="EMBL" id="VTJ90776.1"/>
    </source>
</evidence>